<reference evidence="1 2" key="1">
    <citation type="journal article" date="2021" name="Commun. Biol.">
        <title>The genome of Shorea leprosula (Dipterocarpaceae) highlights the ecological relevance of drought in aseasonal tropical rainforests.</title>
        <authorList>
            <person name="Ng K.K.S."/>
            <person name="Kobayashi M.J."/>
            <person name="Fawcett J.A."/>
            <person name="Hatakeyama M."/>
            <person name="Paape T."/>
            <person name="Ng C.H."/>
            <person name="Ang C.C."/>
            <person name="Tnah L.H."/>
            <person name="Lee C.T."/>
            <person name="Nishiyama T."/>
            <person name="Sese J."/>
            <person name="O'Brien M.J."/>
            <person name="Copetti D."/>
            <person name="Mohd Noor M.I."/>
            <person name="Ong R.C."/>
            <person name="Putra M."/>
            <person name="Sireger I.Z."/>
            <person name="Indrioko S."/>
            <person name="Kosugi Y."/>
            <person name="Izuno A."/>
            <person name="Isagi Y."/>
            <person name="Lee S.L."/>
            <person name="Shimizu K.K."/>
        </authorList>
    </citation>
    <scope>NUCLEOTIDE SEQUENCE [LARGE SCALE GENOMIC DNA]</scope>
    <source>
        <strain evidence="1">214</strain>
    </source>
</reference>
<protein>
    <submittedName>
        <fullName evidence="1">Uncharacterized protein</fullName>
    </submittedName>
</protein>
<evidence type="ECO:0000313" key="2">
    <source>
        <dbReference type="Proteomes" id="UP001054252"/>
    </source>
</evidence>
<evidence type="ECO:0000313" key="1">
    <source>
        <dbReference type="EMBL" id="GKV06253.1"/>
    </source>
</evidence>
<gene>
    <name evidence="1" type="ORF">SLEP1_g18154</name>
</gene>
<dbReference type="Proteomes" id="UP001054252">
    <property type="component" value="Unassembled WGS sequence"/>
</dbReference>
<dbReference type="AlphaFoldDB" id="A0AAV5J768"/>
<comment type="caution">
    <text evidence="1">The sequence shown here is derived from an EMBL/GenBank/DDBJ whole genome shotgun (WGS) entry which is preliminary data.</text>
</comment>
<organism evidence="1 2">
    <name type="scientific">Rubroshorea leprosula</name>
    <dbReference type="NCBI Taxonomy" id="152421"/>
    <lineage>
        <taxon>Eukaryota</taxon>
        <taxon>Viridiplantae</taxon>
        <taxon>Streptophyta</taxon>
        <taxon>Embryophyta</taxon>
        <taxon>Tracheophyta</taxon>
        <taxon>Spermatophyta</taxon>
        <taxon>Magnoliopsida</taxon>
        <taxon>eudicotyledons</taxon>
        <taxon>Gunneridae</taxon>
        <taxon>Pentapetalae</taxon>
        <taxon>rosids</taxon>
        <taxon>malvids</taxon>
        <taxon>Malvales</taxon>
        <taxon>Dipterocarpaceae</taxon>
        <taxon>Rubroshorea</taxon>
    </lineage>
</organism>
<dbReference type="EMBL" id="BPVZ01000024">
    <property type="protein sequence ID" value="GKV06253.1"/>
    <property type="molecule type" value="Genomic_DNA"/>
</dbReference>
<sequence>MHYLSLEGLMIYVALTWHKCSIQSVTEDNTISLFQVALHIQLYHLCPQNSSLAS</sequence>
<accession>A0AAV5J768</accession>
<keyword evidence="2" id="KW-1185">Reference proteome</keyword>
<name>A0AAV5J768_9ROSI</name>
<proteinExistence type="predicted"/>